<keyword evidence="3" id="KW-1185">Reference proteome</keyword>
<name>A0A1E8Q0P6_9MYCO</name>
<comment type="caution">
    <text evidence="2">The sequence shown here is derived from an EMBL/GenBank/DDBJ whole genome shotgun (WGS) entry which is preliminary data.</text>
</comment>
<evidence type="ECO:0000313" key="3">
    <source>
        <dbReference type="Proteomes" id="UP000178953"/>
    </source>
</evidence>
<accession>A0A1E8Q0P6</accession>
<organism evidence="2 3">
    <name type="scientific">Mycolicibacterium grossiae</name>
    <dbReference type="NCBI Taxonomy" id="1552759"/>
    <lineage>
        <taxon>Bacteria</taxon>
        <taxon>Bacillati</taxon>
        <taxon>Actinomycetota</taxon>
        <taxon>Actinomycetes</taxon>
        <taxon>Mycobacteriales</taxon>
        <taxon>Mycobacteriaceae</taxon>
        <taxon>Mycolicibacterium</taxon>
    </lineage>
</organism>
<evidence type="ECO:0000256" key="1">
    <source>
        <dbReference type="SAM" id="MobiDB-lite"/>
    </source>
</evidence>
<feature type="region of interest" description="Disordered" evidence="1">
    <location>
        <begin position="72"/>
        <end position="92"/>
    </location>
</feature>
<dbReference type="AlphaFoldDB" id="A0A1E8Q0P6"/>
<dbReference type="EMBL" id="MCHX01000050">
    <property type="protein sequence ID" value="OFJ52007.1"/>
    <property type="molecule type" value="Genomic_DNA"/>
</dbReference>
<sequence length="118" mass="11842">MEVCAPPELLTFMAGTSFEPTAEPSADDPPDALDDDVPTDAVAVDVCDVDAVPPADVGPVTVESLPAPVALPPDAPLDAAVPPEESESASVSAWARPGLVAIAMPTPSDTASAPTRPT</sequence>
<protein>
    <submittedName>
        <fullName evidence="2">Uncharacterized protein</fullName>
    </submittedName>
</protein>
<proteinExistence type="predicted"/>
<feature type="region of interest" description="Disordered" evidence="1">
    <location>
        <begin position="14"/>
        <end position="37"/>
    </location>
</feature>
<reference evidence="2 3" key="1">
    <citation type="submission" date="2016-09" db="EMBL/GenBank/DDBJ databases">
        <title>genome sequence of Mycobacterium sp. 739 SCH.</title>
        <authorList>
            <person name="Greninger A.L."/>
            <person name="Qin X."/>
            <person name="Jerome K."/>
            <person name="Vora S."/>
            <person name="Quinn K."/>
        </authorList>
    </citation>
    <scope>NUCLEOTIDE SEQUENCE [LARGE SCALE GENOMIC DNA]</scope>
    <source>
        <strain evidence="2 3">SCH</strain>
    </source>
</reference>
<dbReference type="Proteomes" id="UP000178953">
    <property type="component" value="Unassembled WGS sequence"/>
</dbReference>
<feature type="compositionally biased region" description="Acidic residues" evidence="1">
    <location>
        <begin position="25"/>
        <end position="37"/>
    </location>
</feature>
<gene>
    <name evidence="2" type="ORF">BEL07_19755</name>
</gene>
<feature type="compositionally biased region" description="Low complexity" evidence="1">
    <location>
        <begin position="76"/>
        <end position="92"/>
    </location>
</feature>
<evidence type="ECO:0000313" key="2">
    <source>
        <dbReference type="EMBL" id="OFJ52007.1"/>
    </source>
</evidence>